<accession>A0A9X3RL52</accession>
<evidence type="ECO:0000313" key="1">
    <source>
        <dbReference type="EMBL" id="MCZ9294831.1"/>
    </source>
</evidence>
<gene>
    <name evidence="1" type="ORF">L8U60_10070</name>
</gene>
<dbReference type="GO" id="GO:0016042">
    <property type="term" value="P:lipid catabolic process"/>
    <property type="evidence" value="ECO:0007669"/>
    <property type="project" value="InterPro"/>
</dbReference>
<protein>
    <submittedName>
        <fullName evidence="1">Alpha/beta fold hydrolase</fullName>
    </submittedName>
</protein>
<proteinExistence type="predicted"/>
<dbReference type="Pfam" id="PF01674">
    <property type="entry name" value="Lipase_2"/>
    <property type="match status" value="1"/>
</dbReference>
<dbReference type="RefSeq" id="WP_269966248.1">
    <property type="nucleotide sequence ID" value="NZ_JAKMUS010000021.1"/>
</dbReference>
<dbReference type="AlphaFoldDB" id="A0A9X3RL52"/>
<name>A0A9X3RL52_9CORY</name>
<keyword evidence="2" id="KW-1185">Reference proteome</keyword>
<reference evidence="1" key="1">
    <citation type="submission" date="2022-02" db="EMBL/GenBank/DDBJ databases">
        <title>Corynebacterium sp. from urogenital microbiome.</title>
        <authorList>
            <person name="Cappelli E.A."/>
            <person name="Ribeiro T.G."/>
            <person name="Peixe L."/>
        </authorList>
    </citation>
    <scope>NUCLEOTIDE SEQUENCE</scope>
    <source>
        <strain evidence="1">C8Ua_172</strain>
    </source>
</reference>
<dbReference type="SUPFAM" id="SSF53474">
    <property type="entry name" value="alpha/beta-Hydrolases"/>
    <property type="match status" value="1"/>
</dbReference>
<sequence>MRLPKPIFNNPDFTPEHPTPVLFVHGFQGRTSAFKRQARYLAAHGYWVWGFDYGRMRVPGLYGTGDLDELVTELAGNVEKVLAATGAKKVDIVAHSQGGTVTKLYIAAGGHEKVRRVVTMGSPFHGTDLDGRAKLISPVMNKQQAVVNRLLGESATQHLVGSEWLLARVVPDTHPDVVYTSLYSRRDHIVTPNSTSMLESVDGADVVNMEIPGAPLHPLMPRDLEIARLTRWGLERKPGETTPPF</sequence>
<dbReference type="PANTHER" id="PTHR37946:SF1">
    <property type="entry name" value="SLL1969 PROTEIN"/>
    <property type="match status" value="1"/>
</dbReference>
<dbReference type="EMBL" id="JAKMUS010000021">
    <property type="protein sequence ID" value="MCZ9294831.1"/>
    <property type="molecule type" value="Genomic_DNA"/>
</dbReference>
<comment type="caution">
    <text evidence="1">The sequence shown here is derived from an EMBL/GenBank/DDBJ whole genome shotgun (WGS) entry which is preliminary data.</text>
</comment>
<dbReference type="PANTHER" id="PTHR37946">
    <property type="entry name" value="SLL1969 PROTEIN"/>
    <property type="match status" value="1"/>
</dbReference>
<dbReference type="InterPro" id="IPR029058">
    <property type="entry name" value="AB_hydrolase_fold"/>
</dbReference>
<keyword evidence="1" id="KW-0378">Hydrolase</keyword>
<dbReference type="Gene3D" id="3.40.50.1820">
    <property type="entry name" value="alpha/beta hydrolase"/>
    <property type="match status" value="1"/>
</dbReference>
<dbReference type="GO" id="GO:0016787">
    <property type="term" value="F:hydrolase activity"/>
    <property type="evidence" value="ECO:0007669"/>
    <property type="project" value="UniProtKB-KW"/>
</dbReference>
<dbReference type="InterPro" id="IPR002918">
    <property type="entry name" value="Lipase_EstA/Esterase_EstB"/>
</dbReference>
<dbReference type="Proteomes" id="UP001146468">
    <property type="component" value="Unassembled WGS sequence"/>
</dbReference>
<organism evidence="1 2">
    <name type="scientific">Corynebacterium meitnerae</name>
    <dbReference type="NCBI Taxonomy" id="2913498"/>
    <lineage>
        <taxon>Bacteria</taxon>
        <taxon>Bacillati</taxon>
        <taxon>Actinomycetota</taxon>
        <taxon>Actinomycetes</taxon>
        <taxon>Mycobacteriales</taxon>
        <taxon>Corynebacteriaceae</taxon>
        <taxon>Corynebacterium</taxon>
    </lineage>
</organism>
<evidence type="ECO:0000313" key="2">
    <source>
        <dbReference type="Proteomes" id="UP001146468"/>
    </source>
</evidence>